<dbReference type="InterPro" id="IPR000700">
    <property type="entry name" value="PAS-assoc_C"/>
</dbReference>
<dbReference type="Pfam" id="PF02518">
    <property type="entry name" value="HATPase_c"/>
    <property type="match status" value="1"/>
</dbReference>
<dbReference type="SUPFAM" id="SSF52172">
    <property type="entry name" value="CheY-like"/>
    <property type="match status" value="1"/>
</dbReference>
<dbReference type="InterPro" id="IPR013655">
    <property type="entry name" value="PAS_fold_3"/>
</dbReference>
<dbReference type="Gene3D" id="3.40.50.2300">
    <property type="match status" value="1"/>
</dbReference>
<dbReference type="SMART" id="SM00091">
    <property type="entry name" value="PAS"/>
    <property type="match status" value="3"/>
</dbReference>
<evidence type="ECO:0000313" key="11">
    <source>
        <dbReference type="Proteomes" id="UP000198635"/>
    </source>
</evidence>
<dbReference type="Pfam" id="PF08447">
    <property type="entry name" value="PAS_3"/>
    <property type="match status" value="1"/>
</dbReference>
<dbReference type="NCBIfam" id="TIGR00229">
    <property type="entry name" value="sensory_box"/>
    <property type="match status" value="3"/>
</dbReference>
<proteinExistence type="predicted"/>
<dbReference type="GO" id="GO:0000155">
    <property type="term" value="F:phosphorelay sensor kinase activity"/>
    <property type="evidence" value="ECO:0007669"/>
    <property type="project" value="InterPro"/>
</dbReference>
<dbReference type="CDD" id="cd17546">
    <property type="entry name" value="REC_hyHK_CKI1_RcsC-like"/>
    <property type="match status" value="1"/>
</dbReference>
<evidence type="ECO:0000256" key="3">
    <source>
        <dbReference type="ARBA" id="ARBA00022553"/>
    </source>
</evidence>
<dbReference type="InterPro" id="IPR035965">
    <property type="entry name" value="PAS-like_dom_sf"/>
</dbReference>
<dbReference type="PROSITE" id="PS50110">
    <property type="entry name" value="RESPONSE_REGULATORY"/>
    <property type="match status" value="1"/>
</dbReference>
<dbReference type="CDD" id="cd00130">
    <property type="entry name" value="PAS"/>
    <property type="match status" value="3"/>
</dbReference>
<accession>A0A1I3VMU0</accession>
<dbReference type="Pfam" id="PF00512">
    <property type="entry name" value="HisKA"/>
    <property type="match status" value="1"/>
</dbReference>
<dbReference type="STRING" id="52560.SAMN04488082_11099"/>
<dbReference type="PROSITE" id="PS50109">
    <property type="entry name" value="HIS_KIN"/>
    <property type="match status" value="1"/>
</dbReference>
<dbReference type="PRINTS" id="PR00344">
    <property type="entry name" value="BCTRLSENSOR"/>
</dbReference>
<keyword evidence="11" id="KW-1185">Reference proteome</keyword>
<dbReference type="Gene3D" id="1.10.287.130">
    <property type="match status" value="1"/>
</dbReference>
<reference evidence="11" key="1">
    <citation type="submission" date="2016-10" db="EMBL/GenBank/DDBJ databases">
        <authorList>
            <person name="Varghese N."/>
            <person name="Submissions S."/>
        </authorList>
    </citation>
    <scope>NUCLEOTIDE SEQUENCE [LARGE SCALE GENOMIC DNA]</scope>
    <source>
        <strain evidence="11">DSM 5918</strain>
    </source>
</reference>
<sequence length="802" mass="89865">MMKPLPDDDLEKRLAATQAALEESEARYKNRFEHSPVGVYRSSLSGRFLELNPAMAEMMGYDTAQEALSDMTDLARQLYVEPNRRREFIELLQTEGVVRHFEFQGRKKNGEIIWIHENASLGSFDGTEKQIIDGFAQDVTARKLAEESLRKNESLLRSITANVPGALYQFTRRAPLTYEIPFVSQGAGQLLEWPDESLRNTSVLFQNVFPEDQSRLFATIEQSALSMSPWKEDFRISTRSGATKWIRAASNPQAMPDGSITWFGFMLDITEQKRIEEALRKSQEHLQAIFRVAPTGIGVVRNRILIRVNQRVCEMTGHTEEELLSRSARMLYPTQEDFEFVGREKYRQIKAKGTGEVETRWIRKDGTIIDVLMASTPLDPEDLGVGVTFTATDITERNSTQAELRMAGKSMLEAAAKATELAAQSQAANRAKSEFLANMSHEIRTPLNGVLGMLQLMETTVLDDEQREFISTAIKSSTRLTRLLSDILDISRIESGKLVIYETQFQIAALKESVFELFAPIAGQKNLKLDFLMDRNVPALLVGDEMRLRQILFNLVGNAIKFTDHGHITTEISMLPCSSAHTCHLFLCVSDTGAGIPEERLKDIFEPFVQVDGSYVRDHQGAGLGLSIVRRLTQMMGGSLSVDSAPGQGTAICLALPLRIPVVPDEPAQDSSPDRHSPRGLRILMAEDDEVNLWAGRRMLEKLGHTVTAVMNGREALRILDDQEFDLIFMDIQMPILDGVETTRAIRKRGGAQAKVPIIAMTAYAMTGDREIFLQAGMNDYLAKPVQLETLELAIQRTMNAK</sequence>
<dbReference type="CDD" id="cd00082">
    <property type="entry name" value="HisKA"/>
    <property type="match status" value="1"/>
</dbReference>
<dbReference type="InterPro" id="IPR004358">
    <property type="entry name" value="Sig_transdc_His_kin-like_C"/>
</dbReference>
<feature type="domain" description="PAS" evidence="8">
    <location>
        <begin position="24"/>
        <end position="65"/>
    </location>
</feature>
<dbReference type="SMART" id="SM00448">
    <property type="entry name" value="REC"/>
    <property type="match status" value="1"/>
</dbReference>
<dbReference type="InterPro" id="IPR013767">
    <property type="entry name" value="PAS_fold"/>
</dbReference>
<dbReference type="CDD" id="cd16922">
    <property type="entry name" value="HATPase_EvgS-ArcB-TorS-like"/>
    <property type="match status" value="1"/>
</dbReference>
<dbReference type="InterPro" id="IPR003594">
    <property type="entry name" value="HATPase_dom"/>
</dbReference>
<dbReference type="PANTHER" id="PTHR45339">
    <property type="entry name" value="HYBRID SIGNAL TRANSDUCTION HISTIDINE KINASE J"/>
    <property type="match status" value="1"/>
</dbReference>
<dbReference type="InterPro" id="IPR001789">
    <property type="entry name" value="Sig_transdc_resp-reg_receiver"/>
</dbReference>
<evidence type="ECO:0000256" key="2">
    <source>
        <dbReference type="ARBA" id="ARBA00012438"/>
    </source>
</evidence>
<keyword evidence="4" id="KW-0902">Two-component regulatory system</keyword>
<dbReference type="RefSeq" id="WP_092375354.1">
    <property type="nucleotide sequence ID" value="NZ_FORX01000010.1"/>
</dbReference>
<dbReference type="GO" id="GO:0006355">
    <property type="term" value="P:regulation of DNA-templated transcription"/>
    <property type="evidence" value="ECO:0007669"/>
    <property type="project" value="InterPro"/>
</dbReference>
<dbReference type="AlphaFoldDB" id="A0A1I3VMU0"/>
<evidence type="ECO:0000313" key="10">
    <source>
        <dbReference type="EMBL" id="SFJ95636.1"/>
    </source>
</evidence>
<comment type="catalytic activity">
    <reaction evidence="1">
        <text>ATP + protein L-histidine = ADP + protein N-phospho-L-histidine.</text>
        <dbReference type="EC" id="2.7.13.3"/>
    </reaction>
</comment>
<dbReference type="Pfam" id="PF00989">
    <property type="entry name" value="PAS"/>
    <property type="match status" value="1"/>
</dbReference>
<dbReference type="InterPro" id="IPR001610">
    <property type="entry name" value="PAC"/>
</dbReference>
<evidence type="ECO:0000259" key="7">
    <source>
        <dbReference type="PROSITE" id="PS50110"/>
    </source>
</evidence>
<organism evidence="10 11">
    <name type="scientific">Desulfomicrobium apsheronum</name>
    <dbReference type="NCBI Taxonomy" id="52560"/>
    <lineage>
        <taxon>Bacteria</taxon>
        <taxon>Pseudomonadati</taxon>
        <taxon>Thermodesulfobacteriota</taxon>
        <taxon>Desulfovibrionia</taxon>
        <taxon>Desulfovibrionales</taxon>
        <taxon>Desulfomicrobiaceae</taxon>
        <taxon>Desulfomicrobium</taxon>
    </lineage>
</organism>
<evidence type="ECO:0000256" key="4">
    <source>
        <dbReference type="ARBA" id="ARBA00023012"/>
    </source>
</evidence>
<evidence type="ECO:0000256" key="1">
    <source>
        <dbReference type="ARBA" id="ARBA00000085"/>
    </source>
</evidence>
<dbReference type="PROSITE" id="PS50112">
    <property type="entry name" value="PAS"/>
    <property type="match status" value="1"/>
</dbReference>
<feature type="domain" description="Histidine kinase" evidence="6">
    <location>
        <begin position="438"/>
        <end position="660"/>
    </location>
</feature>
<dbReference type="EMBL" id="FORX01000010">
    <property type="protein sequence ID" value="SFJ95636.1"/>
    <property type="molecule type" value="Genomic_DNA"/>
</dbReference>
<name>A0A1I3VMU0_9BACT</name>
<dbReference type="SMART" id="SM00388">
    <property type="entry name" value="HisKA"/>
    <property type="match status" value="1"/>
</dbReference>
<dbReference type="PANTHER" id="PTHR45339:SF1">
    <property type="entry name" value="HYBRID SIGNAL TRANSDUCTION HISTIDINE KINASE J"/>
    <property type="match status" value="1"/>
</dbReference>
<dbReference type="SUPFAM" id="SSF55785">
    <property type="entry name" value="PYP-like sensor domain (PAS domain)"/>
    <property type="match status" value="3"/>
</dbReference>
<evidence type="ECO:0000256" key="5">
    <source>
        <dbReference type="PROSITE-ProRule" id="PRU00169"/>
    </source>
</evidence>
<keyword evidence="3 5" id="KW-0597">Phosphoprotein</keyword>
<dbReference type="SUPFAM" id="SSF55874">
    <property type="entry name" value="ATPase domain of HSP90 chaperone/DNA topoisomerase II/histidine kinase"/>
    <property type="match status" value="1"/>
</dbReference>
<dbReference type="FunFam" id="3.30.565.10:FF:000010">
    <property type="entry name" value="Sensor histidine kinase RcsC"/>
    <property type="match status" value="1"/>
</dbReference>
<gene>
    <name evidence="10" type="ORF">SAMN04488082_11099</name>
</gene>
<evidence type="ECO:0000259" key="9">
    <source>
        <dbReference type="PROSITE" id="PS50113"/>
    </source>
</evidence>
<dbReference type="SMART" id="SM00086">
    <property type="entry name" value="PAC"/>
    <property type="match status" value="3"/>
</dbReference>
<dbReference type="SUPFAM" id="SSF47384">
    <property type="entry name" value="Homodimeric domain of signal transducing histidine kinase"/>
    <property type="match status" value="1"/>
</dbReference>
<feature type="domain" description="PAC" evidence="9">
    <location>
        <begin position="230"/>
        <end position="281"/>
    </location>
</feature>
<dbReference type="EC" id="2.7.13.3" evidence="2"/>
<evidence type="ECO:0000259" key="8">
    <source>
        <dbReference type="PROSITE" id="PS50112"/>
    </source>
</evidence>
<dbReference type="InterPro" id="IPR036097">
    <property type="entry name" value="HisK_dim/P_sf"/>
</dbReference>
<feature type="modified residue" description="4-aspartylphosphate" evidence="5">
    <location>
        <position position="731"/>
    </location>
</feature>
<dbReference type="InterPro" id="IPR000014">
    <property type="entry name" value="PAS"/>
</dbReference>
<dbReference type="InterPro" id="IPR036890">
    <property type="entry name" value="HATPase_C_sf"/>
</dbReference>
<dbReference type="Gene3D" id="3.30.450.20">
    <property type="entry name" value="PAS domain"/>
    <property type="match status" value="3"/>
</dbReference>
<feature type="domain" description="PAC" evidence="9">
    <location>
        <begin position="99"/>
        <end position="151"/>
    </location>
</feature>
<dbReference type="SMART" id="SM00387">
    <property type="entry name" value="HATPase_c"/>
    <property type="match status" value="1"/>
</dbReference>
<dbReference type="OrthoDB" id="5523766at2"/>
<evidence type="ECO:0000259" key="6">
    <source>
        <dbReference type="PROSITE" id="PS50109"/>
    </source>
</evidence>
<dbReference type="Gene3D" id="3.30.565.10">
    <property type="entry name" value="Histidine kinase-like ATPase, C-terminal domain"/>
    <property type="match status" value="1"/>
</dbReference>
<dbReference type="Pfam" id="PF00072">
    <property type="entry name" value="Response_reg"/>
    <property type="match status" value="1"/>
</dbReference>
<dbReference type="Pfam" id="PF13426">
    <property type="entry name" value="PAS_9"/>
    <property type="match status" value="1"/>
</dbReference>
<dbReference type="InterPro" id="IPR003661">
    <property type="entry name" value="HisK_dim/P_dom"/>
</dbReference>
<dbReference type="InterPro" id="IPR005467">
    <property type="entry name" value="His_kinase_dom"/>
</dbReference>
<feature type="domain" description="PAC" evidence="9">
    <location>
        <begin position="355"/>
        <end position="406"/>
    </location>
</feature>
<dbReference type="Proteomes" id="UP000198635">
    <property type="component" value="Unassembled WGS sequence"/>
</dbReference>
<feature type="domain" description="Response regulatory" evidence="7">
    <location>
        <begin position="682"/>
        <end position="799"/>
    </location>
</feature>
<protein>
    <recommendedName>
        <fullName evidence="2">histidine kinase</fullName>
        <ecNumber evidence="2">2.7.13.3</ecNumber>
    </recommendedName>
</protein>
<dbReference type="PROSITE" id="PS50113">
    <property type="entry name" value="PAC"/>
    <property type="match status" value="3"/>
</dbReference>
<dbReference type="InterPro" id="IPR011006">
    <property type="entry name" value="CheY-like_superfamily"/>
</dbReference>